<keyword evidence="10" id="KW-1185">Reference proteome</keyword>
<dbReference type="SUPFAM" id="SSF56047">
    <property type="entry name" value="Ribosomal protein S8"/>
    <property type="match status" value="1"/>
</dbReference>
<evidence type="ECO:0000313" key="10">
    <source>
        <dbReference type="Proteomes" id="UP000069205"/>
    </source>
</evidence>
<evidence type="ECO:0000256" key="6">
    <source>
        <dbReference type="ARBA" id="ARBA00035258"/>
    </source>
</evidence>
<keyword evidence="3 8" id="KW-0694">RNA-binding</keyword>
<dbReference type="InterPro" id="IPR035987">
    <property type="entry name" value="Ribosomal_uS8_sf"/>
</dbReference>
<keyword evidence="5 8" id="KW-0687">Ribonucleoprotein</keyword>
<protein>
    <recommendedName>
        <fullName evidence="6 8">Small ribosomal subunit protein uS8</fullName>
    </recommendedName>
</protein>
<dbReference type="Gene3D" id="3.30.1490.10">
    <property type="match status" value="1"/>
</dbReference>
<evidence type="ECO:0000256" key="2">
    <source>
        <dbReference type="ARBA" id="ARBA00022730"/>
    </source>
</evidence>
<dbReference type="GO" id="GO:0005737">
    <property type="term" value="C:cytoplasm"/>
    <property type="evidence" value="ECO:0007669"/>
    <property type="project" value="UniProtKB-ARBA"/>
</dbReference>
<dbReference type="PANTHER" id="PTHR11758">
    <property type="entry name" value="40S RIBOSOMAL PROTEIN S15A"/>
    <property type="match status" value="1"/>
</dbReference>
<evidence type="ECO:0000256" key="3">
    <source>
        <dbReference type="ARBA" id="ARBA00022884"/>
    </source>
</evidence>
<evidence type="ECO:0000256" key="7">
    <source>
        <dbReference type="ARBA" id="ARBA00046740"/>
    </source>
</evidence>
<dbReference type="AlphaFoldDB" id="A0A0K2G9M0"/>
<evidence type="ECO:0000256" key="8">
    <source>
        <dbReference type="HAMAP-Rule" id="MF_01302"/>
    </source>
</evidence>
<dbReference type="EMBL" id="CP011801">
    <property type="protein sequence ID" value="ALA57648.1"/>
    <property type="molecule type" value="Genomic_DNA"/>
</dbReference>
<keyword evidence="4 8" id="KW-0689">Ribosomal protein</keyword>
<dbReference type="OrthoDB" id="9802617at2"/>
<dbReference type="FunFam" id="3.30.1370.30:FF:000002">
    <property type="entry name" value="30S ribosomal protein S8"/>
    <property type="match status" value="1"/>
</dbReference>
<sequence>MVTDPIGDLLIRLKNGSQRRHETVTVPASKLKRAILEILKKEGYVETVEDATVEGHPALKVQLRYVGDGQPMITGLERVSKPGRRVYVGSKDIAKVRNGIGMSILSTSKGIMTDQESRRNKLGGEVLCSVW</sequence>
<dbReference type="GO" id="GO:1990904">
    <property type="term" value="C:ribonucleoprotein complex"/>
    <property type="evidence" value="ECO:0007669"/>
    <property type="project" value="UniProtKB-KW"/>
</dbReference>
<organism evidence="9 10">
    <name type="scientific">Nitrospira moscoviensis</name>
    <dbReference type="NCBI Taxonomy" id="42253"/>
    <lineage>
        <taxon>Bacteria</taxon>
        <taxon>Pseudomonadati</taxon>
        <taxon>Nitrospirota</taxon>
        <taxon>Nitrospiria</taxon>
        <taxon>Nitrospirales</taxon>
        <taxon>Nitrospiraceae</taxon>
        <taxon>Nitrospira</taxon>
    </lineage>
</organism>
<dbReference type="GO" id="GO:0006412">
    <property type="term" value="P:translation"/>
    <property type="evidence" value="ECO:0007669"/>
    <property type="project" value="UniProtKB-UniRule"/>
</dbReference>
<dbReference type="STRING" id="42253.NITMOv2_1220"/>
<dbReference type="FunFam" id="3.30.1490.10:FF:000001">
    <property type="entry name" value="30S ribosomal protein S8"/>
    <property type="match status" value="1"/>
</dbReference>
<name>A0A0K2G9M0_NITMO</name>
<dbReference type="Proteomes" id="UP000069205">
    <property type="component" value="Chromosome"/>
</dbReference>
<dbReference type="RefSeq" id="WP_053378954.1">
    <property type="nucleotide sequence ID" value="NZ_CP011801.1"/>
</dbReference>
<proteinExistence type="inferred from homology"/>
<dbReference type="NCBIfam" id="NF001109">
    <property type="entry name" value="PRK00136.1"/>
    <property type="match status" value="1"/>
</dbReference>
<dbReference type="GO" id="GO:0019843">
    <property type="term" value="F:rRNA binding"/>
    <property type="evidence" value="ECO:0007669"/>
    <property type="project" value="UniProtKB-UniRule"/>
</dbReference>
<dbReference type="GO" id="GO:0003735">
    <property type="term" value="F:structural constituent of ribosome"/>
    <property type="evidence" value="ECO:0007669"/>
    <property type="project" value="InterPro"/>
</dbReference>
<evidence type="ECO:0000256" key="5">
    <source>
        <dbReference type="ARBA" id="ARBA00023274"/>
    </source>
</evidence>
<comment type="similarity">
    <text evidence="1 8">Belongs to the universal ribosomal protein uS8 family.</text>
</comment>
<keyword evidence="2 8" id="KW-0699">rRNA-binding</keyword>
<accession>A0A0K2G9M0</accession>
<gene>
    <name evidence="8 9" type="primary">rpsH</name>
    <name evidence="9" type="ORF">NITMOv2_1220</name>
</gene>
<reference evidence="9 10" key="1">
    <citation type="journal article" date="2015" name="Proc. Natl. Acad. Sci. U.S.A.">
        <title>Expanded metabolic versatility of ubiquitous nitrite-oxidizing bacteria from the genus Nitrospira.</title>
        <authorList>
            <person name="Koch H."/>
            <person name="Lucker S."/>
            <person name="Albertsen M."/>
            <person name="Kitzinger K."/>
            <person name="Herbold C."/>
            <person name="Spieck E."/>
            <person name="Nielsen P.H."/>
            <person name="Wagner M."/>
            <person name="Daims H."/>
        </authorList>
    </citation>
    <scope>NUCLEOTIDE SEQUENCE [LARGE SCALE GENOMIC DNA]</scope>
    <source>
        <strain evidence="9 10">NSP M-1</strain>
    </source>
</reference>
<evidence type="ECO:0000256" key="4">
    <source>
        <dbReference type="ARBA" id="ARBA00022980"/>
    </source>
</evidence>
<comment type="subunit">
    <text evidence="7 8">Part of the 30S ribosomal subunit. Contacts proteins S5 and S12.</text>
</comment>
<dbReference type="KEGG" id="nmv:NITMOv2_1220"/>
<comment type="function">
    <text evidence="8">One of the primary rRNA binding proteins, it binds directly to 16S rRNA central domain where it helps coordinate assembly of the platform of the 30S subunit.</text>
</comment>
<dbReference type="Gene3D" id="3.30.1370.30">
    <property type="match status" value="1"/>
</dbReference>
<dbReference type="GO" id="GO:0005840">
    <property type="term" value="C:ribosome"/>
    <property type="evidence" value="ECO:0007669"/>
    <property type="project" value="UniProtKB-KW"/>
</dbReference>
<evidence type="ECO:0000313" key="9">
    <source>
        <dbReference type="EMBL" id="ALA57648.1"/>
    </source>
</evidence>
<dbReference type="InterPro" id="IPR000630">
    <property type="entry name" value="Ribosomal_uS8"/>
</dbReference>
<evidence type="ECO:0000256" key="1">
    <source>
        <dbReference type="ARBA" id="ARBA00006471"/>
    </source>
</evidence>
<dbReference type="Pfam" id="PF00410">
    <property type="entry name" value="Ribosomal_S8"/>
    <property type="match status" value="1"/>
</dbReference>
<dbReference type="HAMAP" id="MF_01302_B">
    <property type="entry name" value="Ribosomal_uS8_B"/>
    <property type="match status" value="1"/>
</dbReference>
<dbReference type="PATRIC" id="fig|42253.5.peg.1201"/>